<protein>
    <recommendedName>
        <fullName evidence="2">TIR domain-containing protein</fullName>
    </recommendedName>
</protein>
<organism evidence="3 4">
    <name type="scientific">Kitasatospora cheerisanensis KCTC 2395</name>
    <dbReference type="NCBI Taxonomy" id="1348663"/>
    <lineage>
        <taxon>Bacteria</taxon>
        <taxon>Bacillati</taxon>
        <taxon>Actinomycetota</taxon>
        <taxon>Actinomycetes</taxon>
        <taxon>Kitasatosporales</taxon>
        <taxon>Streptomycetaceae</taxon>
        <taxon>Kitasatospora</taxon>
    </lineage>
</organism>
<dbReference type="eggNOG" id="COG2815">
    <property type="taxonomic scope" value="Bacteria"/>
</dbReference>
<dbReference type="Proteomes" id="UP000027178">
    <property type="component" value="Unassembled WGS sequence"/>
</dbReference>
<evidence type="ECO:0000259" key="2">
    <source>
        <dbReference type="PROSITE" id="PS50104"/>
    </source>
</evidence>
<evidence type="ECO:0000313" key="3">
    <source>
        <dbReference type="EMBL" id="KDN86228.1"/>
    </source>
</evidence>
<dbReference type="Gene3D" id="3.40.50.10140">
    <property type="entry name" value="Toll/interleukin-1 receptor homology (TIR) domain"/>
    <property type="match status" value="1"/>
</dbReference>
<dbReference type="PROSITE" id="PS50104">
    <property type="entry name" value="TIR"/>
    <property type="match status" value="1"/>
</dbReference>
<feature type="compositionally biased region" description="Basic and acidic residues" evidence="1">
    <location>
        <begin position="159"/>
        <end position="183"/>
    </location>
</feature>
<feature type="region of interest" description="Disordered" evidence="1">
    <location>
        <begin position="159"/>
        <end position="251"/>
    </location>
</feature>
<evidence type="ECO:0000256" key="1">
    <source>
        <dbReference type="SAM" id="MobiDB-lite"/>
    </source>
</evidence>
<dbReference type="AlphaFoldDB" id="A0A066YXH6"/>
<dbReference type="SUPFAM" id="SSF52200">
    <property type="entry name" value="Toll/Interleukin receptor TIR domain"/>
    <property type="match status" value="1"/>
</dbReference>
<evidence type="ECO:0000313" key="4">
    <source>
        <dbReference type="Proteomes" id="UP000027178"/>
    </source>
</evidence>
<comment type="caution">
    <text evidence="3">The sequence shown here is derived from an EMBL/GenBank/DDBJ whole genome shotgun (WGS) entry which is preliminary data.</text>
</comment>
<dbReference type="EMBL" id="JNBY01000073">
    <property type="protein sequence ID" value="KDN86228.1"/>
    <property type="molecule type" value="Genomic_DNA"/>
</dbReference>
<feature type="domain" description="TIR" evidence="2">
    <location>
        <begin position="1"/>
        <end position="154"/>
    </location>
</feature>
<accession>A0A066YXH6</accession>
<name>A0A066YXH6_9ACTN</name>
<dbReference type="InterPro" id="IPR035897">
    <property type="entry name" value="Toll_tir_struct_dom_sf"/>
</dbReference>
<gene>
    <name evidence="3" type="ORF">KCH_20450</name>
</gene>
<dbReference type="PATRIC" id="fig|1348663.4.peg.1973"/>
<keyword evidence="4" id="KW-1185">Reference proteome</keyword>
<sequence>MSIVFVNYRTGDGDAVAALLEHELSGRFGTDQVFRASKSIAPGSRFPQQLITAVRRCHVLLAVIGRHWFEPRKPGEQPAIEDPADWTRREIIEAFESGAVVIPILADSPRFDASQLPTELAELADCHYRRLDMRNSYADLARIGDDLAELVPALAKLDSRRKEPEGRPAKDGRERVGRLRMRDGVGAVGGDLSGTVINSPRGPIHTGSGNLNSGPQFSGDGMGVQYLDGGDVRDSRQQFGGVSGREGGRDR</sequence>
<reference evidence="3 4" key="1">
    <citation type="submission" date="2014-05" db="EMBL/GenBank/DDBJ databases">
        <title>Draft Genome Sequence of Kitasatospora cheerisanensis KCTC 2395.</title>
        <authorList>
            <person name="Nam D.H."/>
        </authorList>
    </citation>
    <scope>NUCLEOTIDE SEQUENCE [LARGE SCALE GENOMIC DNA]</scope>
    <source>
        <strain evidence="3 4">KCTC 2395</strain>
    </source>
</reference>
<dbReference type="InterPro" id="IPR000157">
    <property type="entry name" value="TIR_dom"/>
</dbReference>
<dbReference type="HOGENOM" id="CLU_087945_0_0_11"/>
<feature type="compositionally biased region" description="Polar residues" evidence="1">
    <location>
        <begin position="207"/>
        <end position="216"/>
    </location>
</feature>
<dbReference type="Pfam" id="PF13676">
    <property type="entry name" value="TIR_2"/>
    <property type="match status" value="1"/>
</dbReference>
<proteinExistence type="predicted"/>
<dbReference type="GO" id="GO:0007165">
    <property type="term" value="P:signal transduction"/>
    <property type="evidence" value="ECO:0007669"/>
    <property type="project" value="InterPro"/>
</dbReference>